<accession>A0A084VRJ4</accession>
<name>A0A084VRJ4_ANOSI</name>
<protein>
    <submittedName>
        <fullName evidence="1 2">Baseplate J-like protein</fullName>
    </submittedName>
</protein>
<keyword evidence="3" id="KW-1185">Reference proteome</keyword>
<evidence type="ECO:0000313" key="1">
    <source>
        <dbReference type="EMBL" id="KFB40588.1"/>
    </source>
</evidence>
<dbReference type="VEuPathDB" id="VectorBase:ASIC008092"/>
<dbReference type="EnsemblMetazoa" id="ASIC008092-RA">
    <property type="protein sequence ID" value="ASIC008092-PA"/>
    <property type="gene ID" value="ASIC008092"/>
</dbReference>
<reference evidence="2" key="2">
    <citation type="submission" date="2020-05" db="UniProtKB">
        <authorList>
            <consortium name="EnsemblMetazoa"/>
        </authorList>
    </citation>
    <scope>IDENTIFICATION</scope>
</reference>
<dbReference type="EMBL" id="KE525027">
    <property type="protein sequence ID" value="KFB40588.1"/>
    <property type="molecule type" value="Genomic_DNA"/>
</dbReference>
<organism evidence="1">
    <name type="scientific">Anopheles sinensis</name>
    <name type="common">Mosquito</name>
    <dbReference type="NCBI Taxonomy" id="74873"/>
    <lineage>
        <taxon>Eukaryota</taxon>
        <taxon>Metazoa</taxon>
        <taxon>Ecdysozoa</taxon>
        <taxon>Arthropoda</taxon>
        <taxon>Hexapoda</taxon>
        <taxon>Insecta</taxon>
        <taxon>Pterygota</taxon>
        <taxon>Neoptera</taxon>
        <taxon>Endopterygota</taxon>
        <taxon>Diptera</taxon>
        <taxon>Nematocera</taxon>
        <taxon>Culicoidea</taxon>
        <taxon>Culicidae</taxon>
        <taxon>Anophelinae</taxon>
        <taxon>Anopheles</taxon>
    </lineage>
</organism>
<dbReference type="EMBL" id="ATLV01015692">
    <property type="status" value="NOT_ANNOTATED_CDS"/>
    <property type="molecule type" value="Genomic_DNA"/>
</dbReference>
<reference evidence="1 3" key="1">
    <citation type="journal article" date="2014" name="BMC Genomics">
        <title>Genome sequence of Anopheles sinensis provides insight into genetics basis of mosquito competence for malaria parasites.</title>
        <authorList>
            <person name="Zhou D."/>
            <person name="Zhang D."/>
            <person name="Ding G."/>
            <person name="Shi L."/>
            <person name="Hou Q."/>
            <person name="Ye Y."/>
            <person name="Xu Y."/>
            <person name="Zhou H."/>
            <person name="Xiong C."/>
            <person name="Li S."/>
            <person name="Yu J."/>
            <person name="Hong S."/>
            <person name="Yu X."/>
            <person name="Zou P."/>
            <person name="Chen C."/>
            <person name="Chang X."/>
            <person name="Wang W."/>
            <person name="Lv Y."/>
            <person name="Sun Y."/>
            <person name="Ma L."/>
            <person name="Shen B."/>
            <person name="Zhu C."/>
        </authorList>
    </citation>
    <scope>NUCLEOTIDE SEQUENCE [LARGE SCALE GENOMIC DNA]</scope>
</reference>
<dbReference type="Proteomes" id="UP000030765">
    <property type="component" value="Unassembled WGS sequence"/>
</dbReference>
<gene>
    <name evidence="1" type="ORF">ZHAS_00008092</name>
</gene>
<proteinExistence type="predicted"/>
<sequence length="70" mass="7465">MAIGGRYARRKVTCSKGFANATLTPLLSHVGLLSGICAADRARLAIADKDCLLFWTQFGRVLPVLGDVTS</sequence>
<dbReference type="AlphaFoldDB" id="A0A084VRJ4"/>
<evidence type="ECO:0000313" key="3">
    <source>
        <dbReference type="Proteomes" id="UP000030765"/>
    </source>
</evidence>
<evidence type="ECO:0000313" key="2">
    <source>
        <dbReference type="EnsemblMetazoa" id="ASIC008092-PA"/>
    </source>
</evidence>